<organism evidence="2 3">
    <name type="scientific">Thermoproteus uzoniensis (strain 768-20)</name>
    <dbReference type="NCBI Taxonomy" id="999630"/>
    <lineage>
        <taxon>Archaea</taxon>
        <taxon>Thermoproteota</taxon>
        <taxon>Thermoprotei</taxon>
        <taxon>Thermoproteales</taxon>
        <taxon>Thermoproteaceae</taxon>
        <taxon>Thermoproteus</taxon>
    </lineage>
</organism>
<dbReference type="RefSeq" id="WP_013680974.1">
    <property type="nucleotide sequence ID" value="NC_015315.1"/>
</dbReference>
<dbReference type="Pfam" id="PF01637">
    <property type="entry name" value="ATPase_2"/>
    <property type="match status" value="1"/>
</dbReference>
<dbReference type="EMBL" id="CP002590">
    <property type="protein sequence ID" value="AEA13639.1"/>
    <property type="molecule type" value="Genomic_DNA"/>
</dbReference>
<evidence type="ECO:0000259" key="1">
    <source>
        <dbReference type="Pfam" id="PF01637"/>
    </source>
</evidence>
<dbReference type="InterPro" id="IPR036388">
    <property type="entry name" value="WH-like_DNA-bd_sf"/>
</dbReference>
<dbReference type="Proteomes" id="UP000008138">
    <property type="component" value="Chromosome"/>
</dbReference>
<dbReference type="Gene3D" id="1.10.10.10">
    <property type="entry name" value="Winged helix-like DNA-binding domain superfamily/Winged helix DNA-binding domain"/>
    <property type="match status" value="1"/>
</dbReference>
<dbReference type="SUPFAM" id="SSF46785">
    <property type="entry name" value="Winged helix' DNA-binding domain"/>
    <property type="match status" value="1"/>
</dbReference>
<evidence type="ECO:0000313" key="3">
    <source>
        <dbReference type="Proteomes" id="UP000008138"/>
    </source>
</evidence>
<feature type="domain" description="ATPase" evidence="1">
    <location>
        <begin position="21"/>
        <end position="222"/>
    </location>
</feature>
<dbReference type="KEGG" id="tuz:TUZN_2184"/>
<protein>
    <submittedName>
        <fullName evidence="2">ATPase of the AAA superfamily</fullName>
    </submittedName>
</protein>
<accession>F2L5U3</accession>
<dbReference type="GeneID" id="10361692"/>
<dbReference type="InterPro" id="IPR036390">
    <property type="entry name" value="WH_DNA-bd_sf"/>
</dbReference>
<dbReference type="GO" id="GO:0005524">
    <property type="term" value="F:ATP binding"/>
    <property type="evidence" value="ECO:0007669"/>
    <property type="project" value="InterPro"/>
</dbReference>
<reference evidence="2 3" key="1">
    <citation type="journal article" date="2011" name="J. Bacteriol.">
        <title>Complete genome sequence of the thermoacidophilic crenarchaeon Thermoproteus uzoniensis 768-20.</title>
        <authorList>
            <person name="Mardanov A.V."/>
            <person name="Gumerov V.M."/>
            <person name="Beletsky A.V."/>
            <person name="Prokofeva M.I."/>
            <person name="Bonch-Osmolovskaya E.A."/>
            <person name="Ravin N.V."/>
            <person name="Skryabin K.G."/>
        </authorList>
    </citation>
    <scope>NUCLEOTIDE SEQUENCE [LARGE SCALE GENOMIC DNA]</scope>
    <source>
        <strain evidence="2 3">768-20</strain>
    </source>
</reference>
<dbReference type="Gene3D" id="3.40.50.300">
    <property type="entry name" value="P-loop containing nucleotide triphosphate hydrolases"/>
    <property type="match status" value="1"/>
</dbReference>
<dbReference type="STRING" id="999630.TUZN_2184"/>
<dbReference type="PANTHER" id="PTHR34301">
    <property type="entry name" value="DNA-BINDING PROTEIN-RELATED"/>
    <property type="match status" value="1"/>
</dbReference>
<dbReference type="Gene3D" id="1.10.8.60">
    <property type="match status" value="1"/>
</dbReference>
<keyword evidence="3" id="KW-1185">Reference proteome</keyword>
<dbReference type="SUPFAM" id="SSF52540">
    <property type="entry name" value="P-loop containing nucleoside triphosphate hydrolases"/>
    <property type="match status" value="1"/>
</dbReference>
<dbReference type="InterPro" id="IPR027417">
    <property type="entry name" value="P-loop_NTPase"/>
</dbReference>
<dbReference type="InterPro" id="IPR011579">
    <property type="entry name" value="ATPase_dom"/>
</dbReference>
<reference key="2">
    <citation type="submission" date="2011-03" db="EMBL/GenBank/DDBJ databases">
        <title>Complete genome sequence of the thermoacidophilic crenarchaeon Thermoproteus uzoniensis 768-20.</title>
        <authorList>
            <person name="Mardanov A.V."/>
            <person name="Gumerov V.M."/>
            <person name="Beletsky A.V."/>
            <person name="Prokofeva M.I."/>
            <person name="Bonch-Osmolovskaya E.A."/>
            <person name="Ravin N.V."/>
            <person name="Skryabin K.G."/>
        </authorList>
    </citation>
    <scope>NUCLEOTIDE SEQUENCE</scope>
    <source>
        <strain>768-20</strain>
    </source>
</reference>
<dbReference type="HOGENOM" id="CLU_061108_0_0_2"/>
<dbReference type="AlphaFoldDB" id="F2L5U3"/>
<evidence type="ECO:0000313" key="2">
    <source>
        <dbReference type="EMBL" id="AEA13639.1"/>
    </source>
</evidence>
<gene>
    <name evidence="2" type="ordered locus">TUZN_2184</name>
</gene>
<dbReference type="eggNOG" id="arCOG03169">
    <property type="taxonomic scope" value="Archaea"/>
</dbReference>
<sequence>MAPATCGLFDIRPKADRRYVFGRDREIDELERLLNAGFWPVLLGPRRVGKTTLMKVAVNELNGIYIDASTAPSLKALGLRLIDEVRRVGMRIKLNLSVLQIEIERRPSATLERILKELGDVVIAVDEVQNVVSPRLPALLSVLYNEAQVRFLFSGSLVGTMKLIMKSPESLGRPLVKVELRPFSPEESAEFLRRGFGECGVEVGDAEIEEAVEELDGIVGWLTYYGSLRASGKRHREALAALSETARELVRSELGKLGRHELAIYKALAALGKARWAEIKKFVEAQIGHALDDKTFSVGLKALANMYLVREVDRGLYEVVDKFMAGIARTL</sequence>
<dbReference type="OrthoDB" id="132045at2157"/>
<name>F2L5U3_THEU7</name>
<proteinExistence type="predicted"/>
<dbReference type="PANTHER" id="PTHR34301:SF8">
    <property type="entry name" value="ATPASE DOMAIN-CONTAINING PROTEIN"/>
    <property type="match status" value="1"/>
</dbReference>